<sequence length="259" mass="28793">MADTQFNWAQTKQLNPVQLFIAFAVPSAVAFTGFRFVLPALYAGGMPAIVAWPIIASIMLLCFTIVPLWLMNREAKELGISLKSRMCLKPLDRRQWLFSVLLLIVGLAVAGGAASAVPLWIDISGLSVPEYFPFFLNPTVDPMSTPIAELTPGFELKGAYWLIGLMVVTLFLNILVEELYFRAWLLPKMIGLGAAAWLINGIAFAFYHTFQLWLLPQLIPLSLMMAFVVYKTRSIWPAFAIHLLVNSLNVVAIAYLIVA</sequence>
<dbReference type="Proteomes" id="UP001161405">
    <property type="component" value="Unassembled WGS sequence"/>
</dbReference>
<dbReference type="RefSeq" id="WP_284362844.1">
    <property type="nucleotide sequence ID" value="NZ_BSNI01000002.1"/>
</dbReference>
<dbReference type="Pfam" id="PF02517">
    <property type="entry name" value="Rce1-like"/>
    <property type="match status" value="1"/>
</dbReference>
<reference evidence="3" key="2">
    <citation type="submission" date="2023-01" db="EMBL/GenBank/DDBJ databases">
        <title>Draft genome sequence of Maritalea porphyrae strain NBRC 107169.</title>
        <authorList>
            <person name="Sun Q."/>
            <person name="Mori K."/>
        </authorList>
    </citation>
    <scope>NUCLEOTIDE SEQUENCE</scope>
    <source>
        <strain evidence="3">NBRC 107169</strain>
    </source>
</reference>
<evidence type="ECO:0000256" key="1">
    <source>
        <dbReference type="SAM" id="Phobius"/>
    </source>
</evidence>
<feature type="transmembrane region" description="Helical" evidence="1">
    <location>
        <begin position="237"/>
        <end position="258"/>
    </location>
</feature>
<feature type="transmembrane region" description="Helical" evidence="1">
    <location>
        <begin position="96"/>
        <end position="121"/>
    </location>
</feature>
<name>A0ABQ5UQ58_9HYPH</name>
<protein>
    <recommendedName>
        <fullName evidence="2">CAAX prenyl protease 2/Lysostaphin resistance protein A-like domain-containing protein</fullName>
    </recommendedName>
</protein>
<comment type="caution">
    <text evidence="3">The sequence shown here is derived from an EMBL/GenBank/DDBJ whole genome shotgun (WGS) entry which is preliminary data.</text>
</comment>
<dbReference type="InterPro" id="IPR003675">
    <property type="entry name" value="Rce1/LyrA-like_dom"/>
</dbReference>
<keyword evidence="4" id="KW-1185">Reference proteome</keyword>
<feature type="domain" description="CAAX prenyl protease 2/Lysostaphin resistance protein A-like" evidence="2">
    <location>
        <begin position="161"/>
        <end position="247"/>
    </location>
</feature>
<keyword evidence="1" id="KW-0472">Membrane</keyword>
<gene>
    <name evidence="3" type="ORF">GCM10007879_12530</name>
</gene>
<keyword evidence="1" id="KW-0812">Transmembrane</keyword>
<feature type="transmembrane region" description="Helical" evidence="1">
    <location>
        <begin position="188"/>
        <end position="207"/>
    </location>
</feature>
<feature type="transmembrane region" description="Helical" evidence="1">
    <location>
        <begin position="49"/>
        <end position="70"/>
    </location>
</feature>
<reference evidence="3" key="1">
    <citation type="journal article" date="2014" name="Int. J. Syst. Evol. Microbiol.">
        <title>Complete genome of a new Firmicutes species belonging to the dominant human colonic microbiota ('Ruminococcus bicirculans') reveals two chromosomes and a selective capacity to utilize plant glucans.</title>
        <authorList>
            <consortium name="NISC Comparative Sequencing Program"/>
            <person name="Wegmann U."/>
            <person name="Louis P."/>
            <person name="Goesmann A."/>
            <person name="Henrissat B."/>
            <person name="Duncan S.H."/>
            <person name="Flint H.J."/>
        </authorList>
    </citation>
    <scope>NUCLEOTIDE SEQUENCE</scope>
    <source>
        <strain evidence="3">NBRC 107169</strain>
    </source>
</reference>
<evidence type="ECO:0000313" key="3">
    <source>
        <dbReference type="EMBL" id="GLQ17004.1"/>
    </source>
</evidence>
<feature type="transmembrane region" description="Helical" evidence="1">
    <location>
        <begin position="158"/>
        <end position="176"/>
    </location>
</feature>
<evidence type="ECO:0000313" key="4">
    <source>
        <dbReference type="Proteomes" id="UP001161405"/>
    </source>
</evidence>
<organism evidence="3 4">
    <name type="scientific">Maritalea porphyrae</name>
    <dbReference type="NCBI Taxonomy" id="880732"/>
    <lineage>
        <taxon>Bacteria</taxon>
        <taxon>Pseudomonadati</taxon>
        <taxon>Pseudomonadota</taxon>
        <taxon>Alphaproteobacteria</taxon>
        <taxon>Hyphomicrobiales</taxon>
        <taxon>Devosiaceae</taxon>
        <taxon>Maritalea</taxon>
    </lineage>
</organism>
<feature type="transmembrane region" description="Helical" evidence="1">
    <location>
        <begin position="20"/>
        <end position="43"/>
    </location>
</feature>
<evidence type="ECO:0000259" key="2">
    <source>
        <dbReference type="Pfam" id="PF02517"/>
    </source>
</evidence>
<proteinExistence type="predicted"/>
<dbReference type="EMBL" id="BSNI01000002">
    <property type="protein sequence ID" value="GLQ17004.1"/>
    <property type="molecule type" value="Genomic_DNA"/>
</dbReference>
<accession>A0ABQ5UQ58</accession>
<keyword evidence="1" id="KW-1133">Transmembrane helix</keyword>